<evidence type="ECO:0000313" key="5">
    <source>
        <dbReference type="Proteomes" id="UP000216498"/>
    </source>
</evidence>
<reference evidence="4 5" key="1">
    <citation type="submission" date="2017-08" db="EMBL/GenBank/DDBJ databases">
        <title>Virgibacillus indicus sp. nov. and Virgibacillus profoundi sp. nov, two moderately halophilic bacteria isolated from marine sediment by using the Microfluidic Streak Plate.</title>
        <authorList>
            <person name="Xu B."/>
            <person name="Hu B."/>
            <person name="Wang J."/>
            <person name="Zhu Y."/>
            <person name="Huang L."/>
            <person name="Du W."/>
            <person name="Huang Y."/>
        </authorList>
    </citation>
    <scope>NUCLEOTIDE SEQUENCE [LARGE SCALE GENOMIC DNA]</scope>
    <source>
        <strain evidence="4 5">IO3-P2-C2</strain>
    </source>
</reference>
<dbReference type="EMBL" id="NPMS01000007">
    <property type="protein sequence ID" value="OZU87914.1"/>
    <property type="molecule type" value="Genomic_DNA"/>
</dbReference>
<evidence type="ECO:0000256" key="2">
    <source>
        <dbReference type="SAM" id="Phobius"/>
    </source>
</evidence>
<comment type="caution">
    <text evidence="4">The sequence shown here is derived from an EMBL/GenBank/DDBJ whole genome shotgun (WGS) entry which is preliminary data.</text>
</comment>
<dbReference type="InterPro" id="IPR038734">
    <property type="entry name" value="YhaN_AAA"/>
</dbReference>
<feature type="coiled-coil region" evidence="1">
    <location>
        <begin position="770"/>
        <end position="811"/>
    </location>
</feature>
<proteinExistence type="predicted"/>
<feature type="domain" description="YhaN AAA" evidence="3">
    <location>
        <begin position="4"/>
        <end position="198"/>
    </location>
</feature>
<feature type="transmembrane region" description="Helical" evidence="2">
    <location>
        <begin position="464"/>
        <end position="486"/>
    </location>
</feature>
<accession>A0A265N8Y0</accession>
<dbReference type="Pfam" id="PF13514">
    <property type="entry name" value="AAA_27"/>
    <property type="match status" value="1"/>
</dbReference>
<dbReference type="InterPro" id="IPR027417">
    <property type="entry name" value="P-loop_NTPase"/>
</dbReference>
<dbReference type="OrthoDB" id="9764467at2"/>
<feature type="coiled-coil region" evidence="1">
    <location>
        <begin position="378"/>
        <end position="405"/>
    </location>
</feature>
<keyword evidence="5" id="KW-1185">Reference proteome</keyword>
<keyword evidence="2" id="KW-0812">Transmembrane</keyword>
<evidence type="ECO:0000256" key="1">
    <source>
        <dbReference type="SAM" id="Coils"/>
    </source>
</evidence>
<feature type="coiled-coil region" evidence="1">
    <location>
        <begin position="199"/>
        <end position="226"/>
    </location>
</feature>
<dbReference type="RefSeq" id="WP_094886602.1">
    <property type="nucleotide sequence ID" value="NZ_NPMS01000007.1"/>
</dbReference>
<organism evidence="4 5">
    <name type="scientific">Virgibacillus indicus</name>
    <dbReference type="NCBI Taxonomy" id="2024554"/>
    <lineage>
        <taxon>Bacteria</taxon>
        <taxon>Bacillati</taxon>
        <taxon>Bacillota</taxon>
        <taxon>Bacilli</taxon>
        <taxon>Bacillales</taxon>
        <taxon>Bacillaceae</taxon>
        <taxon>Virgibacillus</taxon>
    </lineage>
</organism>
<gene>
    <name evidence="4" type="ORF">CIL03_14525</name>
</gene>
<keyword evidence="2" id="KW-0472">Membrane</keyword>
<keyword evidence="1" id="KW-0175">Coiled coil</keyword>
<dbReference type="Gene3D" id="3.40.50.300">
    <property type="entry name" value="P-loop containing nucleotide triphosphate hydrolases"/>
    <property type="match status" value="2"/>
</dbReference>
<feature type="coiled-coil region" evidence="1">
    <location>
        <begin position="542"/>
        <end position="576"/>
    </location>
</feature>
<dbReference type="AlphaFoldDB" id="A0A265N8Y0"/>
<name>A0A265N8Y0_9BACI</name>
<dbReference type="SUPFAM" id="SSF52540">
    <property type="entry name" value="P-loop containing nucleoside triphosphate hydrolases"/>
    <property type="match status" value="1"/>
</dbReference>
<protein>
    <recommendedName>
        <fullName evidence="3">YhaN AAA domain-containing protein</fullName>
    </recommendedName>
</protein>
<dbReference type="Proteomes" id="UP000216498">
    <property type="component" value="Unassembled WGS sequence"/>
</dbReference>
<evidence type="ECO:0000313" key="4">
    <source>
        <dbReference type="EMBL" id="OZU87914.1"/>
    </source>
</evidence>
<dbReference type="PANTHER" id="PTHR41259:SF1">
    <property type="entry name" value="DOUBLE-STRAND BREAK REPAIR RAD50 ATPASE, PUTATIVE-RELATED"/>
    <property type="match status" value="1"/>
</dbReference>
<dbReference type="PANTHER" id="PTHR41259">
    <property type="entry name" value="DOUBLE-STRAND BREAK REPAIR RAD50 ATPASE, PUTATIVE-RELATED"/>
    <property type="match status" value="1"/>
</dbReference>
<feature type="coiled-coil region" evidence="1">
    <location>
        <begin position="670"/>
        <end position="704"/>
    </location>
</feature>
<feature type="transmembrane region" description="Helical" evidence="2">
    <location>
        <begin position="492"/>
        <end position="510"/>
    </location>
</feature>
<keyword evidence="2" id="KW-1133">Transmembrane helix</keyword>
<evidence type="ECO:0000259" key="3">
    <source>
        <dbReference type="Pfam" id="PF13514"/>
    </source>
</evidence>
<sequence>MMLLDAKIYGFGKWVDYEIDFSSESAVCIYGENESGKTTLHHFILFMLFGLPPKQRNFYRPKTSGKMGGRIRLDDTETGEFTIERFDEVKNGAAVCYTADGLEYGEDWLKERLKGMTAKTYQAIFSFSAMDLNQLRDMNEEDLGEVLLGIGLTGSTDIYAVEKKLDTRIGELFKPYGKKPAINRQLESLNELFTSLHNYKSAEGTYREKQEKVTRLQDKMANLQYERNQEKSVQISIEKQQHALPILHDYQQYMKQLREFPAEISFPEKGIERMERMKDNLLPLQSELTVLNENEKKYSKRKAAIRNELEAIPIQQQAEDIIQKKQHYIQIQNELDKNETALLKLDAQINSIIHQLDIQLKEDELNKLSFPFHIEKTWNQIKSEKDQLELEKDQLNQEHYKLKHQRMYVLNEMNELEDGLLSANHEKEMQDKVNEHRENELLNKLRSEADLKRKIWEKEKAKKVQISVTIFTGSMITAVLAAFAAVFMDQNWLFGLGAVLLIAGIAQWIMEKRSTASIEKMLSVEYSGSGGLELSSKERGEIEEVLALNHKKKNELTSLEEQLKSVDIQLIQWKEKEKLLTNKERRTHSLIEEQQETYPFLRSVELSFWPELFHNMKQLLRLIQEKKESKQVYKELSSQLESYLVRVKGFFQERKWETENKTLEFQLKELETFLQNCQKHRAELEHYENILAENKEKQQEIRRKMSVYEIELTSLLKHADVSTEDEFYKKANQSAKKTETEEAVKKVSSQIKAIFPDETWEQFIDAHPEENTLRINLEQSQERIAAIEEEIEDCREKLAEVNADLLQMESSDSYSKTVHQFQMEQDHLRSLAKKWAVLKTAKEMLIETRKNYRDKYLTEVISNTSSYFQELTGNVYQAVYAPSGNRPFQVETTDHMRYAVNELSKGTIDQLYISLRLAVSELMSEKYRLPFIIDDGFIHFDAIRTKRMIKIIERISGAQQVILFTCKKEVSEASNSVRVIPLKNSVRII</sequence>